<feature type="non-terminal residue" evidence="1">
    <location>
        <position position="1"/>
    </location>
</feature>
<proteinExistence type="predicted"/>
<sequence>TNGHVLEYRVLECQLVSKVHLTFTAIGGRYQCCEWRPDIPIDVSELAKH</sequence>
<gene>
    <name evidence="1" type="ORF">EMWEY_00060430</name>
</gene>
<dbReference type="AlphaFoldDB" id="U6MF63"/>
<name>U6MF63_EIMMA</name>
<evidence type="ECO:0000313" key="1">
    <source>
        <dbReference type="EMBL" id="CDJ60305.1"/>
    </source>
</evidence>
<dbReference type="VEuPathDB" id="ToxoDB:EMWEY_00060430"/>
<organism evidence="1 2">
    <name type="scientific">Eimeria maxima</name>
    <name type="common">Coccidian parasite</name>
    <dbReference type="NCBI Taxonomy" id="5804"/>
    <lineage>
        <taxon>Eukaryota</taxon>
        <taxon>Sar</taxon>
        <taxon>Alveolata</taxon>
        <taxon>Apicomplexa</taxon>
        <taxon>Conoidasida</taxon>
        <taxon>Coccidia</taxon>
        <taxon>Eucoccidiorida</taxon>
        <taxon>Eimeriorina</taxon>
        <taxon>Eimeriidae</taxon>
        <taxon>Eimeria</taxon>
    </lineage>
</organism>
<protein>
    <submittedName>
        <fullName evidence="1">Uncharacterized protein</fullName>
    </submittedName>
</protein>
<accession>U6MF63</accession>
<reference evidence="1" key="1">
    <citation type="submission" date="2013-10" db="EMBL/GenBank/DDBJ databases">
        <title>Genomic analysis of the causative agents of coccidiosis in chickens.</title>
        <authorList>
            <person name="Reid A.J."/>
            <person name="Blake D."/>
            <person name="Billington K."/>
            <person name="Browne H."/>
            <person name="Dunn M."/>
            <person name="Hung S."/>
            <person name="Kawahara F."/>
            <person name="Miranda-Saavedra D."/>
            <person name="Mourier T."/>
            <person name="Nagra H."/>
            <person name="Otto T.D."/>
            <person name="Rawlings N."/>
            <person name="Sanchez A."/>
            <person name="Sanders M."/>
            <person name="Subramaniam C."/>
            <person name="Tay Y."/>
            <person name="Dear P."/>
            <person name="Doerig C."/>
            <person name="Gruber A."/>
            <person name="Parkinson J."/>
            <person name="Shirley M."/>
            <person name="Wan K.L."/>
            <person name="Berriman M."/>
            <person name="Tomley F."/>
            <person name="Pain A."/>
        </authorList>
    </citation>
    <scope>NUCLEOTIDE SEQUENCE [LARGE SCALE GENOMIC DNA]</scope>
    <source>
        <strain evidence="1">Weybridge</strain>
    </source>
</reference>
<dbReference type="Proteomes" id="UP000030763">
    <property type="component" value="Unassembled WGS sequence"/>
</dbReference>
<keyword evidence="2" id="KW-1185">Reference proteome</keyword>
<dbReference type="RefSeq" id="XP_013336955.1">
    <property type="nucleotide sequence ID" value="XM_013481501.1"/>
</dbReference>
<reference evidence="1" key="2">
    <citation type="submission" date="2013-10" db="EMBL/GenBank/DDBJ databases">
        <authorList>
            <person name="Aslett M."/>
        </authorList>
    </citation>
    <scope>NUCLEOTIDE SEQUENCE [LARGE SCALE GENOMIC DNA]</scope>
    <source>
        <strain evidence="1">Weybridge</strain>
    </source>
</reference>
<evidence type="ECO:0000313" key="2">
    <source>
        <dbReference type="Proteomes" id="UP000030763"/>
    </source>
</evidence>
<dbReference type="GeneID" id="25340029"/>
<dbReference type="EMBL" id="HG721723">
    <property type="protein sequence ID" value="CDJ60305.1"/>
    <property type="molecule type" value="Genomic_DNA"/>
</dbReference>